<evidence type="ECO:0000256" key="2">
    <source>
        <dbReference type="SAM" id="Phobius"/>
    </source>
</evidence>
<keyword evidence="2" id="KW-0472">Membrane</keyword>
<sequence>MPLNNCDDSIPSRQSSTSSRHFEHRQTSHENIIDLRKQGEKDDSLPALMSSSARVCNLDPGTELRLILQRARQPHVSGKADTLPFRDADSLRSTFNNMNLPSSYLNIADGSLAVSRAQIFHDQSGKIIISCEMIVYFVSKRGDWSLALSHNASTKDTSIFCSLDEVIDGKPVVEDLIAMQDLSFHPMLMPCILFENVVVGMGLKRRRSIKKKLQILEHAMSGISKSGLASNGSEESDEYGAAEWTNLYELLDSCRNDQASREGRYEFWESYNDMMRTGFEYSSELPFIVDDETHRKVHCELEQWSSLTWQKLKSLIARDKDHINRVKNASTLLYNLAQQRGMHLQSKIARAAQRDSQDMKFIAVLGSIFLPASLVATVLNVPEFQFLSGAKPFGAYLGITVPMIIFIVVLCMNRSLRSDWKIRSAPIKRKLTADDFS</sequence>
<feature type="region of interest" description="Disordered" evidence="1">
    <location>
        <begin position="1"/>
        <end position="31"/>
    </location>
</feature>
<keyword evidence="4" id="KW-1185">Reference proteome</keyword>
<proteinExistence type="predicted"/>
<evidence type="ECO:0000256" key="1">
    <source>
        <dbReference type="SAM" id="MobiDB-lite"/>
    </source>
</evidence>
<protein>
    <submittedName>
        <fullName evidence="3">Uncharacterized protein</fullName>
    </submittedName>
</protein>
<keyword evidence="2" id="KW-1133">Transmembrane helix</keyword>
<reference evidence="3 4" key="1">
    <citation type="submission" date="2016-03" db="EMBL/GenBank/DDBJ databases">
        <authorList>
            <person name="Ploux O."/>
        </authorList>
    </citation>
    <scope>NUCLEOTIDE SEQUENCE [LARGE SCALE GENOMIC DNA]</scope>
    <source>
        <strain evidence="3 4">URUG2</strain>
    </source>
</reference>
<keyword evidence="2" id="KW-0812">Transmembrane</keyword>
<feature type="transmembrane region" description="Helical" evidence="2">
    <location>
        <begin position="184"/>
        <end position="203"/>
    </location>
</feature>
<dbReference type="GeneID" id="35606235"/>
<organism evidence="3 4">
    <name type="scientific">Ramularia collo-cygni</name>
    <dbReference type="NCBI Taxonomy" id="112498"/>
    <lineage>
        <taxon>Eukaryota</taxon>
        <taxon>Fungi</taxon>
        <taxon>Dikarya</taxon>
        <taxon>Ascomycota</taxon>
        <taxon>Pezizomycotina</taxon>
        <taxon>Dothideomycetes</taxon>
        <taxon>Dothideomycetidae</taxon>
        <taxon>Mycosphaerellales</taxon>
        <taxon>Mycosphaerellaceae</taxon>
        <taxon>Ramularia</taxon>
    </lineage>
</organism>
<feature type="compositionally biased region" description="Basic and acidic residues" evidence="1">
    <location>
        <begin position="20"/>
        <end position="31"/>
    </location>
</feature>
<evidence type="ECO:0000313" key="3">
    <source>
        <dbReference type="EMBL" id="CZT25476.1"/>
    </source>
</evidence>
<feature type="compositionally biased region" description="Low complexity" evidence="1">
    <location>
        <begin position="9"/>
        <end position="19"/>
    </location>
</feature>
<evidence type="ECO:0000313" key="4">
    <source>
        <dbReference type="Proteomes" id="UP000225277"/>
    </source>
</evidence>
<dbReference type="RefSeq" id="XP_023632199.1">
    <property type="nucleotide sequence ID" value="XM_023776431.1"/>
</dbReference>
<dbReference type="AlphaFoldDB" id="A0A2D3V7S0"/>
<accession>A0A2D3V7S0</accession>
<dbReference type="OrthoDB" id="2830640at2759"/>
<name>A0A2D3V7S0_9PEZI</name>
<feature type="transmembrane region" description="Helical" evidence="2">
    <location>
        <begin position="361"/>
        <end position="381"/>
    </location>
</feature>
<dbReference type="Gene3D" id="1.20.58.340">
    <property type="entry name" value="Magnesium transport protein CorA, transmembrane region"/>
    <property type="match status" value="1"/>
</dbReference>
<feature type="transmembrane region" description="Helical" evidence="2">
    <location>
        <begin position="393"/>
        <end position="413"/>
    </location>
</feature>
<gene>
    <name evidence="3" type="ORF">RCC_11208</name>
</gene>
<dbReference type="Proteomes" id="UP000225277">
    <property type="component" value="Unassembled WGS sequence"/>
</dbReference>
<dbReference type="EMBL" id="FJUY01000027">
    <property type="protein sequence ID" value="CZT25476.1"/>
    <property type="molecule type" value="Genomic_DNA"/>
</dbReference>